<dbReference type="Proteomes" id="UP000007110">
    <property type="component" value="Unassembled WGS sequence"/>
</dbReference>
<feature type="compositionally biased region" description="Low complexity" evidence="25">
    <location>
        <begin position="1587"/>
        <end position="1913"/>
    </location>
</feature>
<dbReference type="FunCoup" id="A0A7M7NJX9">
    <property type="interactions" value="1308"/>
</dbReference>
<evidence type="ECO:0000256" key="25">
    <source>
        <dbReference type="SAM" id="MobiDB-lite"/>
    </source>
</evidence>
<dbReference type="InterPro" id="IPR007075">
    <property type="entry name" value="RNA_pol_Rpb1_6"/>
</dbReference>
<protein>
    <recommendedName>
        <fullName evidence="24">DNA-directed RNA polymerase subunit</fullName>
        <ecNumber evidence="24">2.7.7.6</ecNumber>
    </recommendedName>
</protein>
<dbReference type="Gene3D" id="4.10.860.120">
    <property type="entry name" value="RNA polymerase II, clamp domain"/>
    <property type="match status" value="2"/>
</dbReference>
<reference evidence="27" key="2">
    <citation type="submission" date="2021-01" db="UniProtKB">
        <authorList>
            <consortium name="EnsemblMetazoa"/>
        </authorList>
    </citation>
    <scope>IDENTIFICATION</scope>
</reference>
<dbReference type="Pfam" id="PF04998">
    <property type="entry name" value="RNA_pol_Rpb1_5"/>
    <property type="match status" value="1"/>
</dbReference>
<keyword evidence="8" id="KW-0488">Methylation</keyword>
<keyword evidence="12 24" id="KW-0808">Transferase</keyword>
<dbReference type="GO" id="GO:0005694">
    <property type="term" value="C:chromosome"/>
    <property type="evidence" value="ECO:0007669"/>
    <property type="project" value="UniProtKB-SubCell"/>
</dbReference>
<evidence type="ECO:0000256" key="11">
    <source>
        <dbReference type="ARBA" id="ARBA00022553"/>
    </source>
</evidence>
<dbReference type="EC" id="2.7.7.6" evidence="24"/>
<comment type="function">
    <text evidence="24">DNA-dependent RNA polymerase catalyzes the transcription of DNA into RNA using the four ribonucleoside triphosphates as substrates.</text>
</comment>
<feature type="region of interest" description="Disordered" evidence="25">
    <location>
        <begin position="1506"/>
        <end position="1921"/>
    </location>
</feature>
<proteinExistence type="inferred from homology"/>
<dbReference type="InterPro" id="IPR000684">
    <property type="entry name" value="RNA_pol_II_repeat_euk"/>
</dbReference>
<evidence type="ECO:0000313" key="27">
    <source>
        <dbReference type="EnsemblMetazoa" id="XP_030837593"/>
    </source>
</evidence>
<keyword evidence="6" id="KW-0158">Chromosome</keyword>
<dbReference type="Pfam" id="PF04983">
    <property type="entry name" value="RNA_pol_Rpb1_3"/>
    <property type="match status" value="1"/>
</dbReference>
<feature type="compositionally biased region" description="Low complexity" evidence="25">
    <location>
        <begin position="1507"/>
        <end position="1516"/>
    </location>
</feature>
<evidence type="ECO:0000256" key="18">
    <source>
        <dbReference type="ARBA" id="ARBA00022842"/>
    </source>
</evidence>
<dbReference type="PANTHER" id="PTHR19376">
    <property type="entry name" value="DNA-DIRECTED RNA POLYMERASE"/>
    <property type="match status" value="1"/>
</dbReference>
<keyword evidence="7 24" id="KW-0240">DNA-directed RNA polymerase</keyword>
<dbReference type="InterPro" id="IPR045867">
    <property type="entry name" value="DNA-dir_RpoC_beta_prime"/>
</dbReference>
<keyword evidence="20" id="KW-0007">Acetylation</keyword>
<evidence type="ECO:0000256" key="17">
    <source>
        <dbReference type="ARBA" id="ARBA00022833"/>
    </source>
</evidence>
<organism evidence="27 28">
    <name type="scientific">Strongylocentrotus purpuratus</name>
    <name type="common">Purple sea urchin</name>
    <dbReference type="NCBI Taxonomy" id="7668"/>
    <lineage>
        <taxon>Eukaryota</taxon>
        <taxon>Metazoa</taxon>
        <taxon>Echinodermata</taxon>
        <taxon>Eleutherozoa</taxon>
        <taxon>Echinozoa</taxon>
        <taxon>Echinoidea</taxon>
        <taxon>Euechinoidea</taxon>
        <taxon>Echinacea</taxon>
        <taxon>Camarodonta</taxon>
        <taxon>Echinidea</taxon>
        <taxon>Strongylocentrotidae</taxon>
        <taxon>Strongylocentrotus</taxon>
    </lineage>
</organism>
<evidence type="ECO:0000256" key="10">
    <source>
        <dbReference type="ARBA" id="ARBA00022499"/>
    </source>
</evidence>
<dbReference type="Pfam" id="PF05000">
    <property type="entry name" value="RNA_pol_Rpb1_4"/>
    <property type="match status" value="1"/>
</dbReference>
<evidence type="ECO:0000256" key="22">
    <source>
        <dbReference type="ARBA" id="ARBA00023163"/>
    </source>
</evidence>
<dbReference type="GO" id="GO:0042789">
    <property type="term" value="P:mRNA transcription by RNA polymerase II"/>
    <property type="evidence" value="ECO:0000318"/>
    <property type="project" value="GO_Central"/>
</dbReference>
<dbReference type="GO" id="GO:0046872">
    <property type="term" value="F:metal ion binding"/>
    <property type="evidence" value="ECO:0007669"/>
    <property type="project" value="UniProtKB-KW"/>
</dbReference>
<evidence type="ECO:0000256" key="8">
    <source>
        <dbReference type="ARBA" id="ARBA00022481"/>
    </source>
</evidence>
<name>A0A7M7NJX9_STRPU</name>
<reference evidence="28" key="1">
    <citation type="submission" date="2015-02" db="EMBL/GenBank/DDBJ databases">
        <title>Genome sequencing for Strongylocentrotus purpuratus.</title>
        <authorList>
            <person name="Murali S."/>
            <person name="Liu Y."/>
            <person name="Vee V."/>
            <person name="English A."/>
            <person name="Wang M."/>
            <person name="Skinner E."/>
            <person name="Han Y."/>
            <person name="Muzny D.M."/>
            <person name="Worley K.C."/>
            <person name="Gibbs R.A."/>
        </authorList>
    </citation>
    <scope>NUCLEOTIDE SEQUENCE</scope>
</reference>
<dbReference type="InterPro" id="IPR007066">
    <property type="entry name" value="RNA_pol_Rpb1_3"/>
</dbReference>
<accession>A0A7M7NJX9</accession>
<evidence type="ECO:0000256" key="15">
    <source>
        <dbReference type="ARBA" id="ARBA00022737"/>
    </source>
</evidence>
<dbReference type="EnsemblMetazoa" id="XM_030981754">
    <property type="protein sequence ID" value="XP_030837614"/>
    <property type="gene ID" value="LOC583794"/>
</dbReference>
<dbReference type="PANTHER" id="PTHR19376:SF37">
    <property type="entry name" value="DNA-DIRECTED RNA POLYMERASE II SUBUNIT RPB1"/>
    <property type="match status" value="1"/>
</dbReference>
<dbReference type="Pfam" id="PF00623">
    <property type="entry name" value="RNA_pol_Rpb1_2"/>
    <property type="match status" value="1"/>
</dbReference>
<evidence type="ECO:0000259" key="26">
    <source>
        <dbReference type="SMART" id="SM00663"/>
    </source>
</evidence>
<keyword evidence="28" id="KW-1185">Reference proteome</keyword>
<feature type="compositionally biased region" description="Polar residues" evidence="25">
    <location>
        <begin position="1564"/>
        <end position="1576"/>
    </location>
</feature>
<evidence type="ECO:0000256" key="21">
    <source>
        <dbReference type="ARBA" id="ARBA00023125"/>
    </source>
</evidence>
<keyword evidence="19" id="KW-0832">Ubl conjugation</keyword>
<evidence type="ECO:0000256" key="13">
    <source>
        <dbReference type="ARBA" id="ARBA00022695"/>
    </source>
</evidence>
<dbReference type="GO" id="GO:0005737">
    <property type="term" value="C:cytoplasm"/>
    <property type="evidence" value="ECO:0007669"/>
    <property type="project" value="UniProtKB-SubCell"/>
</dbReference>
<dbReference type="InterPro" id="IPR038120">
    <property type="entry name" value="Rpb1_funnel_sf"/>
</dbReference>
<comment type="similarity">
    <text evidence="5 24">Belongs to the RNA polymerase beta' chain family.</text>
</comment>
<evidence type="ECO:0000256" key="4">
    <source>
        <dbReference type="ARBA" id="ARBA00004496"/>
    </source>
</evidence>
<dbReference type="FunFam" id="3.30.1490.180:FF:000001">
    <property type="entry name" value="DNA-directed RNA polymerase subunit"/>
    <property type="match status" value="1"/>
</dbReference>
<evidence type="ECO:0000256" key="20">
    <source>
        <dbReference type="ARBA" id="ARBA00022990"/>
    </source>
</evidence>
<dbReference type="KEGG" id="spu:105446803"/>
<dbReference type="Gene3D" id="3.30.1360.140">
    <property type="match status" value="1"/>
</dbReference>
<keyword evidence="10" id="KW-1017">Isopeptide bond</keyword>
<dbReference type="Gene3D" id="1.10.274.100">
    <property type="entry name" value="RNA polymerase Rpb1, domain 3"/>
    <property type="match status" value="1"/>
</dbReference>
<dbReference type="SMART" id="SM00663">
    <property type="entry name" value="RPOLA_N"/>
    <property type="match status" value="1"/>
</dbReference>
<evidence type="ECO:0000256" key="14">
    <source>
        <dbReference type="ARBA" id="ARBA00022723"/>
    </source>
</evidence>
<dbReference type="InterPro" id="IPR007073">
    <property type="entry name" value="RNA_pol_Rpb1_7"/>
</dbReference>
<keyword evidence="11" id="KW-0597">Phosphoprotein</keyword>
<comment type="subcellular location">
    <subcellularLocation>
        <location evidence="3">Chromosome</location>
    </subcellularLocation>
    <subcellularLocation>
        <location evidence="4">Cytoplasm</location>
    </subcellularLocation>
    <subcellularLocation>
        <location evidence="2">Nucleus</location>
    </subcellularLocation>
</comment>
<dbReference type="InParanoid" id="A0A7M7NJX9"/>
<dbReference type="InterPro" id="IPR007081">
    <property type="entry name" value="RNA_pol_Rpb1_5"/>
</dbReference>
<keyword evidence="22 24" id="KW-0804">Transcription</keyword>
<dbReference type="Gene3D" id="6.10.250.2940">
    <property type="match status" value="1"/>
</dbReference>
<dbReference type="Pfam" id="PF04997">
    <property type="entry name" value="RNA_pol_Rpb1_1"/>
    <property type="match status" value="1"/>
</dbReference>
<dbReference type="GO" id="GO:0005665">
    <property type="term" value="C:RNA polymerase II, core complex"/>
    <property type="evidence" value="ECO:0000318"/>
    <property type="project" value="GO_Central"/>
</dbReference>
<dbReference type="CDD" id="cd02584">
    <property type="entry name" value="RNAP_II_Rpb1_C"/>
    <property type="match status" value="1"/>
</dbReference>
<evidence type="ECO:0000256" key="3">
    <source>
        <dbReference type="ARBA" id="ARBA00004286"/>
    </source>
</evidence>
<evidence type="ECO:0000256" key="1">
    <source>
        <dbReference type="ARBA" id="ARBA00001946"/>
    </source>
</evidence>
<dbReference type="FunFam" id="1.10.274.100:FF:000001">
    <property type="entry name" value="DNA-directed RNA polymerase subunit"/>
    <property type="match status" value="1"/>
</dbReference>
<dbReference type="InterPro" id="IPR007080">
    <property type="entry name" value="RNA_pol_Rpb1_1"/>
</dbReference>
<dbReference type="FunFam" id="4.10.860.120:FF:000002">
    <property type="entry name" value="DNA-directed RNA polymerase subunit"/>
    <property type="match status" value="1"/>
</dbReference>
<keyword evidence="14" id="KW-0479">Metal-binding</keyword>
<keyword evidence="17" id="KW-0862">Zinc</keyword>
<dbReference type="FunFam" id="2.40.40.20:FF:000019">
    <property type="entry name" value="DNA-directed RNA polymerase II subunit RPB1"/>
    <property type="match status" value="1"/>
</dbReference>
<dbReference type="PRINTS" id="PR01217">
    <property type="entry name" value="PRICHEXTENSN"/>
</dbReference>
<dbReference type="OMA" id="KPCMGIV"/>
<keyword evidence="13 24" id="KW-0548">Nucleotidyltransferase</keyword>
<evidence type="ECO:0000256" key="7">
    <source>
        <dbReference type="ARBA" id="ARBA00022478"/>
    </source>
</evidence>
<sequence>MATLLYNDSKAPMRNVRRVQFGVLSPDEMRRNSVTEGGIRYSEIMEAGKPKLGGLMDPRQGAIDRTSRCQTCACNQTDCPGHFGHMELAKAVFHIGFLTKTIKVLRCVCFFCSKLLVDANHPKIKEILIKTKGQPRKRLLHVYTECRKKKMCEGGEEMDQTFDANLAQREGEEMPEKKVSHGGCGRYQPQIRRSGLDLSAEWKHVNEDSQEKKIVLTAERVHEIFKRISDEESIALGMDPKFTRPDWMIITVLPVPPLCVRPAVVMFGSTRNQDDLTHKLADIMKINNQLKRNEQNGAAAHIIAEDTRMLQFHVATIIDNELPGLPRAMQKSGRPLKSLKQRLKAKEGRIRGNLMGKRVDFSARAVITPDPNLMIDQVGVPRTIATNLTYPEIVTPFNIAKLQELVSRGHNQYPGAKYIIRDNGERVDLRFHPKPSDLHLQCGYKVERHLRDDDVVIFNRQPTLHKMSMMGHRVKILTWSTFRLNLSVTTPYNADFDGDEMNLHVPQSMETRAEVSEMIMVSRNMITPQSNRPVMGIVQDSLCAIRKFTKRDVFVTKPNVMNLLLFLPNWDGKIPKPAILKPRPLWTGKQLLTLVIPDNVNVVRFHSTHPDGEDRGPYKWLSPGDTKVYIVNGELITGIVCKKTVGASGGTLGHIIFMERGHEIAKEFYSVVQVLVNNWLLLEGHSIGIGDCIADASTYDDIQNTIRKAKQDVIEVIEKAHNDELTPTPGNSLRQTFENQVNRLLNEARDKTGGSAQKSLSEFNNFKTMVVAGSKGSKINISQVIACVGQQNVEGKRIPFGFRHRTLPHFIKDDYGPESRGFVENSYLAGLTPSEMFFHAMGGREGLIDTAVKTAETGYIQRRLIKAMESVMVRYDGTCRNSNDQLVQLRYGEDGLDGTSIEFQNLASLKPSHKAFEKRFKFDYNNEKMLRRCFNEKIVKDVVANAHVHLELEKEYDQLKEDREVLRKIFPKGESKVALPCNLDRMIWNAQQIFHINTRLPSELHPSFVLEGVRDLKKKLVIVKGEDAISRQAQENATYLMNCLIRSTLSSTRVAQEHKLSPESFEWLLGEIETRFNQSLAMAGEMVGALAAQSLGEPATQMTLNTFHFAGVSAKNVTLGVPRLKEIINISKKPRTPSLTCFLLGKAARDAERAKDILCRLEHTTLRKVTANTAIYYDPEPQGTVIAEDQDWVNLYYMMPDFDPTRISPWLLRVELDRKRMTDRKLSMEQIAEKINAGFGDDLNCIFNDDNAEKLVLRIRIMNSDENKFQDEEEQVDKMEDDVFLRCIESNMLTDMTLQGIEQIAKVYMHLPQVANKKRIIITEEGEFKHIAEWILETDGTAMMKVLSDPEVDPVRTFSNDICEIFQVLGIEAVRKSVETEMNHVISFDGSYVNYRHLALLCDVMTARGHLMAITRHGINRQDVGALMRCSFEETVDILNDAGAHGETDHLKGVSENIMLGKLAGLGTGSFDLLLDAEKCKHGMEIPMGMGAGLVGMPGMLFGAMGSPSQSMSPQMTPWNQGATPMHGASWSPMMGSGMTPGGPGFSPANSESTGFSPAYSPAWSPQPQSPGSPANSPYIPSPAGPMSPSYSPASPSYLPASPATPQSPGYSPTSPSYSPTSPGYSPASPSYSPTSPSYSPTSPSYSPTSPSYSPTSPSYSPTSPSYSPTSPSYSPTSPSYSPTSPSYSPTSPSYSPTSPSYSPTSPSYSPTSPSYSPTSPSYSPTSPSYSPTSPSYSPTSPSYSPTSPSYSPTSPSYSPSSPKYSPTSPSYSPTSPSYSPQSPSYSPGSPSYSPSSPKYSPTSPSYSPTSPSYSPTSPNFSPSSPTYSPASPSYSPTSPKYSPSSPKYSPTSPTYSPTSPKYSPASPTYSPTSPKYSPSSPTYSPTSPKGSTYSPTSPSYSPTSPSYSPTSPGMGDDDED</sequence>
<evidence type="ECO:0000256" key="5">
    <source>
        <dbReference type="ARBA" id="ARBA00006460"/>
    </source>
</evidence>
<dbReference type="KEGG" id="spu:583794"/>
<keyword evidence="9" id="KW-0963">Cytoplasm</keyword>
<evidence type="ECO:0000256" key="19">
    <source>
        <dbReference type="ARBA" id="ARBA00022843"/>
    </source>
</evidence>
<dbReference type="Gene3D" id="3.30.1490.180">
    <property type="entry name" value="RNA polymerase ii"/>
    <property type="match status" value="1"/>
</dbReference>
<keyword evidence="16" id="KW-0378">Hydrolase</keyword>
<keyword evidence="15" id="KW-0677">Repeat</keyword>
<comment type="catalytic activity">
    <reaction evidence="24">
        <text>RNA(n) + a ribonucleoside 5'-triphosphate = RNA(n+1) + diphosphate</text>
        <dbReference type="Rhea" id="RHEA:21248"/>
        <dbReference type="Rhea" id="RHEA-COMP:14527"/>
        <dbReference type="Rhea" id="RHEA-COMP:17342"/>
        <dbReference type="ChEBI" id="CHEBI:33019"/>
        <dbReference type="ChEBI" id="CHEBI:61557"/>
        <dbReference type="ChEBI" id="CHEBI:140395"/>
        <dbReference type="EC" id="2.7.7.6"/>
    </reaction>
</comment>
<dbReference type="Pfam" id="PF04992">
    <property type="entry name" value="RNA_pol_Rpb1_6"/>
    <property type="match status" value="1"/>
</dbReference>
<dbReference type="Pfam" id="PF04990">
    <property type="entry name" value="RNA_pol_Rpb1_7"/>
    <property type="match status" value="1"/>
</dbReference>
<keyword evidence="18" id="KW-0460">Magnesium</keyword>
<evidence type="ECO:0000256" key="9">
    <source>
        <dbReference type="ARBA" id="ARBA00022490"/>
    </source>
</evidence>
<dbReference type="FunFam" id="1.10.150.390:FF:000001">
    <property type="entry name" value="DNA-directed RNA polymerase subunit"/>
    <property type="match status" value="1"/>
</dbReference>
<comment type="cofactor">
    <cofactor evidence="1">
        <name>Mg(2+)</name>
        <dbReference type="ChEBI" id="CHEBI:18420"/>
    </cofactor>
</comment>
<dbReference type="InterPro" id="IPR000722">
    <property type="entry name" value="RNA_pol_asu"/>
</dbReference>
<dbReference type="CDD" id="cd02733">
    <property type="entry name" value="RNAP_II_RPB1_N"/>
    <property type="match status" value="1"/>
</dbReference>
<evidence type="ECO:0000256" key="2">
    <source>
        <dbReference type="ARBA" id="ARBA00004123"/>
    </source>
</evidence>
<dbReference type="InterPro" id="IPR006592">
    <property type="entry name" value="RNA_pol_N"/>
</dbReference>
<feature type="domain" description="RNA polymerase N-terminal" evidence="26">
    <location>
        <begin position="246"/>
        <end position="549"/>
    </location>
</feature>
<dbReference type="GeneID" id="105446803"/>
<evidence type="ECO:0000313" key="28">
    <source>
        <dbReference type="Proteomes" id="UP000007110"/>
    </source>
</evidence>
<evidence type="ECO:0000256" key="23">
    <source>
        <dbReference type="ARBA" id="ARBA00023242"/>
    </source>
</evidence>
<dbReference type="Gene3D" id="2.40.40.20">
    <property type="match status" value="1"/>
</dbReference>
<dbReference type="Gene3D" id="6.20.50.80">
    <property type="match status" value="1"/>
</dbReference>
<dbReference type="Gene3D" id="1.10.132.30">
    <property type="match status" value="1"/>
</dbReference>
<dbReference type="InterPro" id="IPR044893">
    <property type="entry name" value="RNA_pol_Rpb1_clamp_domain"/>
</dbReference>
<dbReference type="GO" id="GO:0003677">
    <property type="term" value="F:DNA binding"/>
    <property type="evidence" value="ECO:0007669"/>
    <property type="project" value="UniProtKB-KW"/>
</dbReference>
<dbReference type="FunFam" id="3.30.1360.140:FF:000001">
    <property type="entry name" value="DNA-directed RNA polymerase subunit"/>
    <property type="match status" value="1"/>
</dbReference>
<dbReference type="Gene3D" id="1.10.150.390">
    <property type="match status" value="1"/>
</dbReference>
<dbReference type="FunFam" id="4.10.860.120:FF:000005">
    <property type="entry name" value="DNA-directed RNA polymerase subunit"/>
    <property type="match status" value="1"/>
</dbReference>
<keyword evidence="21" id="KW-0238">DNA-binding</keyword>
<dbReference type="PROSITE" id="PS00115">
    <property type="entry name" value="RNA_POL_II_REPEAT"/>
    <property type="match status" value="18"/>
</dbReference>
<dbReference type="GeneID" id="583794"/>
<dbReference type="FunFam" id="1.10.132.30:FF:000001">
    <property type="entry name" value="DNA-directed RNA polymerase subunit"/>
    <property type="match status" value="1"/>
</dbReference>
<dbReference type="OrthoDB" id="270392at2759"/>
<evidence type="ECO:0000256" key="12">
    <source>
        <dbReference type="ARBA" id="ARBA00022679"/>
    </source>
</evidence>
<dbReference type="InterPro" id="IPR007083">
    <property type="entry name" value="RNA_pol_Rpb1_4"/>
</dbReference>
<evidence type="ECO:0000256" key="16">
    <source>
        <dbReference type="ARBA" id="ARBA00022801"/>
    </source>
</evidence>
<dbReference type="GO" id="GO:0003899">
    <property type="term" value="F:DNA-directed RNA polymerase activity"/>
    <property type="evidence" value="ECO:0007669"/>
    <property type="project" value="UniProtKB-EC"/>
</dbReference>
<evidence type="ECO:0000256" key="6">
    <source>
        <dbReference type="ARBA" id="ARBA00022454"/>
    </source>
</evidence>
<dbReference type="EnsemblMetazoa" id="XM_030981733">
    <property type="protein sequence ID" value="XP_030837593"/>
    <property type="gene ID" value="LOC105446803"/>
</dbReference>
<keyword evidence="23" id="KW-0539">Nucleus</keyword>
<dbReference type="GO" id="GO:0016787">
    <property type="term" value="F:hydrolase activity"/>
    <property type="evidence" value="ECO:0007669"/>
    <property type="project" value="UniProtKB-KW"/>
</dbReference>
<evidence type="ECO:0000256" key="24">
    <source>
        <dbReference type="RuleBase" id="RU004279"/>
    </source>
</evidence>
<dbReference type="NCBIfam" id="NF006336">
    <property type="entry name" value="PRK08566.1"/>
    <property type="match status" value="1"/>
</dbReference>
<dbReference type="SUPFAM" id="SSF64484">
    <property type="entry name" value="beta and beta-prime subunits of DNA dependent RNA-polymerase"/>
    <property type="match status" value="1"/>
</dbReference>
<dbReference type="RefSeq" id="XP_030837614.1">
    <property type="nucleotide sequence ID" value="XM_030981754.1"/>
</dbReference>
<dbReference type="RefSeq" id="XP_030837593.1">
    <property type="nucleotide sequence ID" value="XM_030981733.1"/>
</dbReference>
<dbReference type="Pfam" id="PF05001">
    <property type="entry name" value="RNA_pol_Rpb1_R"/>
    <property type="match status" value="19"/>
</dbReference>
<dbReference type="InterPro" id="IPR038593">
    <property type="entry name" value="RNA_pol_Rpb1_7_sf"/>
</dbReference>
<dbReference type="InterPro" id="IPR042102">
    <property type="entry name" value="RNA_pol_Rpb1_3_sf"/>
</dbReference>